<feature type="compositionally biased region" description="Low complexity" evidence="1">
    <location>
        <begin position="1"/>
        <end position="15"/>
    </location>
</feature>
<keyword evidence="3" id="KW-1185">Reference proteome</keyword>
<protein>
    <submittedName>
        <fullName evidence="2">Uncharacterized protein</fullName>
    </submittedName>
</protein>
<evidence type="ECO:0000313" key="2">
    <source>
        <dbReference type="EMBL" id="KAK9855786.1"/>
    </source>
</evidence>
<feature type="region of interest" description="Disordered" evidence="1">
    <location>
        <begin position="1"/>
        <end position="29"/>
    </location>
</feature>
<evidence type="ECO:0000256" key="1">
    <source>
        <dbReference type="SAM" id="MobiDB-lite"/>
    </source>
</evidence>
<dbReference type="Pfam" id="PF11360">
    <property type="entry name" value="DUF3110"/>
    <property type="match status" value="1"/>
</dbReference>
<reference evidence="2 3" key="1">
    <citation type="journal article" date="2024" name="Nat. Commun.">
        <title>Phylogenomics reveals the evolutionary origins of lichenization in chlorophyte algae.</title>
        <authorList>
            <person name="Puginier C."/>
            <person name="Libourel C."/>
            <person name="Otte J."/>
            <person name="Skaloud P."/>
            <person name="Haon M."/>
            <person name="Grisel S."/>
            <person name="Petersen M."/>
            <person name="Berrin J.G."/>
            <person name="Delaux P.M."/>
            <person name="Dal Grande F."/>
            <person name="Keller J."/>
        </authorList>
    </citation>
    <scope>NUCLEOTIDE SEQUENCE [LARGE SCALE GENOMIC DNA]</scope>
    <source>
        <strain evidence="2 3">SAG 2523</strain>
    </source>
</reference>
<name>A0AAW1ST18_9CHLO</name>
<proteinExistence type="predicted"/>
<evidence type="ECO:0000313" key="3">
    <source>
        <dbReference type="Proteomes" id="UP001485043"/>
    </source>
</evidence>
<gene>
    <name evidence="2" type="ORF">WJX84_005674</name>
</gene>
<dbReference type="EMBL" id="JALJOV010001041">
    <property type="protein sequence ID" value="KAK9855786.1"/>
    <property type="molecule type" value="Genomic_DNA"/>
</dbReference>
<accession>A0AAW1ST18</accession>
<organism evidence="2 3">
    <name type="scientific">Apatococcus fuscideae</name>
    <dbReference type="NCBI Taxonomy" id="2026836"/>
    <lineage>
        <taxon>Eukaryota</taxon>
        <taxon>Viridiplantae</taxon>
        <taxon>Chlorophyta</taxon>
        <taxon>core chlorophytes</taxon>
        <taxon>Trebouxiophyceae</taxon>
        <taxon>Chlorellales</taxon>
        <taxon>Chlorellaceae</taxon>
        <taxon>Apatococcus</taxon>
    </lineage>
</organism>
<feature type="region of interest" description="Disordered" evidence="1">
    <location>
        <begin position="75"/>
        <end position="96"/>
    </location>
</feature>
<dbReference type="AlphaFoldDB" id="A0AAW1ST18"/>
<sequence length="301" mass="33674">MKTCFRSAGSSGSGLKKSKRLVSRQPSFSAPAWAAAPTERLFAPKPQSTGRPAGLIHSSKRTAQVLLRRQCSEDGSADSNFWEQDAEDSAPDAGSPDHNLFYEEWKALQQRLGSNYAASYDGSEVWSVPRGRRDFLDGQLMWNDLNQVYVIVYAQGVNVTEGIYTIRTERPDHDGLPSDTIVAFENLEDAERYATVLAAQTRHVGKVCAMAPRELLAFCVDAGYNCRLEPQGTLLTPPEIEAPISEWERTVKLRDEQWTVQDRDVLPRDPCEGEFCTPDTNLVEARARLEKLLTQESEDLF</sequence>
<dbReference type="InterPro" id="IPR021503">
    <property type="entry name" value="DUF3110"/>
</dbReference>
<comment type="caution">
    <text evidence="2">The sequence shown here is derived from an EMBL/GenBank/DDBJ whole genome shotgun (WGS) entry which is preliminary data.</text>
</comment>
<dbReference type="Proteomes" id="UP001485043">
    <property type="component" value="Unassembled WGS sequence"/>
</dbReference>